<dbReference type="EMBL" id="JBHSBL010000030">
    <property type="protein sequence ID" value="MFC4072032.1"/>
    <property type="molecule type" value="Genomic_DNA"/>
</dbReference>
<dbReference type="PANTHER" id="PTHR43610:SF1">
    <property type="entry name" value="N-ACETYLTRANSFERASE DOMAIN-CONTAINING PROTEIN"/>
    <property type="match status" value="1"/>
</dbReference>
<comment type="caution">
    <text evidence="2">The sequence shown here is derived from an EMBL/GenBank/DDBJ whole genome shotgun (WGS) entry which is preliminary data.</text>
</comment>
<dbReference type="Proteomes" id="UP001595867">
    <property type="component" value="Unassembled WGS sequence"/>
</dbReference>
<organism evidence="2 3">
    <name type="scientific">Actinoplanes subglobosus</name>
    <dbReference type="NCBI Taxonomy" id="1547892"/>
    <lineage>
        <taxon>Bacteria</taxon>
        <taxon>Bacillati</taxon>
        <taxon>Actinomycetota</taxon>
        <taxon>Actinomycetes</taxon>
        <taxon>Micromonosporales</taxon>
        <taxon>Micromonosporaceae</taxon>
        <taxon>Actinoplanes</taxon>
    </lineage>
</organism>
<dbReference type="EC" id="2.3.-.-" evidence="2"/>
<dbReference type="GO" id="GO:0016746">
    <property type="term" value="F:acyltransferase activity"/>
    <property type="evidence" value="ECO:0007669"/>
    <property type="project" value="UniProtKB-KW"/>
</dbReference>
<accession>A0ABV8J691</accession>
<protein>
    <submittedName>
        <fullName evidence="2">GNAT family N-acetyltransferase</fullName>
        <ecNumber evidence="2">2.3.-.-</ecNumber>
    </submittedName>
</protein>
<evidence type="ECO:0000259" key="1">
    <source>
        <dbReference type="Pfam" id="PF13302"/>
    </source>
</evidence>
<dbReference type="SUPFAM" id="SSF55729">
    <property type="entry name" value="Acyl-CoA N-acyltransferases (Nat)"/>
    <property type="match status" value="1"/>
</dbReference>
<keyword evidence="3" id="KW-1185">Reference proteome</keyword>
<dbReference type="PANTHER" id="PTHR43610">
    <property type="entry name" value="BLL6696 PROTEIN"/>
    <property type="match status" value="1"/>
</dbReference>
<feature type="domain" description="N-acetyltransferase" evidence="1">
    <location>
        <begin position="19"/>
        <end position="167"/>
    </location>
</feature>
<name>A0ABV8J691_9ACTN</name>
<dbReference type="RefSeq" id="WP_378072908.1">
    <property type="nucleotide sequence ID" value="NZ_JBHSBL010000030.1"/>
</dbReference>
<dbReference type="InterPro" id="IPR016181">
    <property type="entry name" value="Acyl_CoA_acyltransferase"/>
</dbReference>
<proteinExistence type="predicted"/>
<dbReference type="Pfam" id="PF13302">
    <property type="entry name" value="Acetyltransf_3"/>
    <property type="match status" value="1"/>
</dbReference>
<keyword evidence="2" id="KW-0012">Acyltransferase</keyword>
<sequence length="217" mass="24037">MTDDDLWFAMPALTGRLVRLEPLTLDHAAGYLAAAGTAEQSAEIFRWQSPPGGALQCPVTVRDAERHITAALAGRARGSRLPYAQIEIAGGRFAGTTSFAEPDPRLRTVMIGYSWLGQRWWGGGINAEAKLLMLAFAFETLGAVRVPLVTDIRNVRAQSAIERLGARREGVLRKHRRRADGSWRDTVLYAIVDDDWPLLRQRLESRLRGVNISSICD</sequence>
<dbReference type="Gene3D" id="3.40.630.30">
    <property type="match status" value="1"/>
</dbReference>
<reference evidence="3" key="1">
    <citation type="journal article" date="2019" name="Int. J. Syst. Evol. Microbiol.">
        <title>The Global Catalogue of Microorganisms (GCM) 10K type strain sequencing project: providing services to taxonomists for standard genome sequencing and annotation.</title>
        <authorList>
            <consortium name="The Broad Institute Genomics Platform"/>
            <consortium name="The Broad Institute Genome Sequencing Center for Infectious Disease"/>
            <person name="Wu L."/>
            <person name="Ma J."/>
        </authorList>
    </citation>
    <scope>NUCLEOTIDE SEQUENCE [LARGE SCALE GENOMIC DNA]</scope>
    <source>
        <strain evidence="3">TBRC 5832</strain>
    </source>
</reference>
<dbReference type="InterPro" id="IPR000182">
    <property type="entry name" value="GNAT_dom"/>
</dbReference>
<evidence type="ECO:0000313" key="3">
    <source>
        <dbReference type="Proteomes" id="UP001595867"/>
    </source>
</evidence>
<gene>
    <name evidence="2" type="ORF">ACFO0C_44460</name>
</gene>
<keyword evidence="2" id="KW-0808">Transferase</keyword>
<evidence type="ECO:0000313" key="2">
    <source>
        <dbReference type="EMBL" id="MFC4072032.1"/>
    </source>
</evidence>